<name>A0A699IPI3_TANCI</name>
<gene>
    <name evidence="1" type="ORF">Tci_555335</name>
</gene>
<dbReference type="EMBL" id="BKCJ010329820">
    <property type="protein sequence ID" value="GEZ83362.1"/>
    <property type="molecule type" value="Genomic_DNA"/>
</dbReference>
<feature type="non-terminal residue" evidence="1">
    <location>
        <position position="1"/>
    </location>
</feature>
<reference evidence="1" key="1">
    <citation type="journal article" date="2019" name="Sci. Rep.">
        <title>Draft genome of Tanacetum cinerariifolium, the natural source of mosquito coil.</title>
        <authorList>
            <person name="Yamashiro T."/>
            <person name="Shiraishi A."/>
            <person name="Satake H."/>
            <person name="Nakayama K."/>
        </authorList>
    </citation>
    <scope>NUCLEOTIDE SEQUENCE</scope>
</reference>
<evidence type="ECO:0000313" key="1">
    <source>
        <dbReference type="EMBL" id="GEZ83362.1"/>
    </source>
</evidence>
<accession>A0A699IPI3</accession>
<dbReference type="AlphaFoldDB" id="A0A699IPI3"/>
<proteinExistence type="predicted"/>
<protein>
    <submittedName>
        <fullName evidence="1">Uncharacterized protein</fullName>
    </submittedName>
</protein>
<sequence>AVGLEKGLTAVEGIGAVLALGVREEGLSAGEMLCCYANSSAGQLSWYGRTAAPREILFYTSSWTRFLNRTSIGKRCVGGGLKAGSAARRILGEINKNIINGLGAYPYGANSLQGY</sequence>
<comment type="caution">
    <text evidence="1">The sequence shown here is derived from an EMBL/GenBank/DDBJ whole genome shotgun (WGS) entry which is preliminary data.</text>
</comment>
<organism evidence="1">
    <name type="scientific">Tanacetum cinerariifolium</name>
    <name type="common">Dalmatian daisy</name>
    <name type="synonym">Chrysanthemum cinerariifolium</name>
    <dbReference type="NCBI Taxonomy" id="118510"/>
    <lineage>
        <taxon>Eukaryota</taxon>
        <taxon>Viridiplantae</taxon>
        <taxon>Streptophyta</taxon>
        <taxon>Embryophyta</taxon>
        <taxon>Tracheophyta</taxon>
        <taxon>Spermatophyta</taxon>
        <taxon>Magnoliopsida</taxon>
        <taxon>eudicotyledons</taxon>
        <taxon>Gunneridae</taxon>
        <taxon>Pentapetalae</taxon>
        <taxon>asterids</taxon>
        <taxon>campanulids</taxon>
        <taxon>Asterales</taxon>
        <taxon>Asteraceae</taxon>
        <taxon>Asteroideae</taxon>
        <taxon>Anthemideae</taxon>
        <taxon>Anthemidinae</taxon>
        <taxon>Tanacetum</taxon>
    </lineage>
</organism>